<dbReference type="EMBL" id="CP036426">
    <property type="protein sequence ID" value="QDV36576.1"/>
    <property type="molecule type" value="Genomic_DNA"/>
</dbReference>
<dbReference type="SUPFAM" id="SSF46565">
    <property type="entry name" value="Chaperone J-domain"/>
    <property type="match status" value="1"/>
</dbReference>
<dbReference type="KEGG" id="tpla:ElP_45040"/>
<feature type="domain" description="J" evidence="7">
    <location>
        <begin position="31"/>
        <end position="97"/>
    </location>
</feature>
<dbReference type="GO" id="GO:0005737">
    <property type="term" value="C:cytoplasm"/>
    <property type="evidence" value="ECO:0007669"/>
    <property type="project" value="TreeGrafter"/>
</dbReference>
<dbReference type="Pfam" id="PF01556">
    <property type="entry name" value="DnaJ_C"/>
    <property type="match status" value="1"/>
</dbReference>
<proteinExistence type="predicted"/>
<accession>A0A518H735</accession>
<protein>
    <submittedName>
        <fullName evidence="8">Curved DNA-binding protein</fullName>
    </submittedName>
</protein>
<dbReference type="PANTHER" id="PTHR43096:SF52">
    <property type="entry name" value="DNAJ HOMOLOG 1, MITOCHONDRIAL-RELATED"/>
    <property type="match status" value="1"/>
</dbReference>
<evidence type="ECO:0000259" key="7">
    <source>
        <dbReference type="PROSITE" id="PS50076"/>
    </source>
</evidence>
<keyword evidence="4" id="KW-0862">Zinc</keyword>
<dbReference type="PROSITE" id="PS50076">
    <property type="entry name" value="DNAJ_2"/>
    <property type="match status" value="1"/>
</dbReference>
<evidence type="ECO:0000256" key="2">
    <source>
        <dbReference type="ARBA" id="ARBA00022737"/>
    </source>
</evidence>
<dbReference type="Pfam" id="PF00226">
    <property type="entry name" value="DnaJ"/>
    <property type="match status" value="1"/>
</dbReference>
<evidence type="ECO:0000256" key="4">
    <source>
        <dbReference type="ARBA" id="ARBA00022833"/>
    </source>
</evidence>
<dbReference type="InterPro" id="IPR002939">
    <property type="entry name" value="DnaJ_C"/>
</dbReference>
<dbReference type="GO" id="GO:0042026">
    <property type="term" value="P:protein refolding"/>
    <property type="evidence" value="ECO:0007669"/>
    <property type="project" value="TreeGrafter"/>
</dbReference>
<dbReference type="FunFam" id="2.60.260.20:FF:000005">
    <property type="entry name" value="Chaperone protein dnaJ 1, mitochondrial"/>
    <property type="match status" value="1"/>
</dbReference>
<feature type="region of interest" description="Disordered" evidence="6">
    <location>
        <begin position="1"/>
        <end position="29"/>
    </location>
</feature>
<dbReference type="GO" id="GO:0051082">
    <property type="term" value="F:unfolded protein binding"/>
    <property type="evidence" value="ECO:0007669"/>
    <property type="project" value="InterPro"/>
</dbReference>
<reference evidence="8 9" key="1">
    <citation type="submission" date="2019-02" db="EMBL/GenBank/DDBJ databases">
        <title>Deep-cultivation of Planctomycetes and their phenomic and genomic characterization uncovers novel biology.</title>
        <authorList>
            <person name="Wiegand S."/>
            <person name="Jogler M."/>
            <person name="Boedeker C."/>
            <person name="Pinto D."/>
            <person name="Vollmers J."/>
            <person name="Rivas-Marin E."/>
            <person name="Kohn T."/>
            <person name="Peeters S.H."/>
            <person name="Heuer A."/>
            <person name="Rast P."/>
            <person name="Oberbeckmann S."/>
            <person name="Bunk B."/>
            <person name="Jeske O."/>
            <person name="Meyerdierks A."/>
            <person name="Storesund J.E."/>
            <person name="Kallscheuer N."/>
            <person name="Luecker S."/>
            <person name="Lage O.M."/>
            <person name="Pohl T."/>
            <person name="Merkel B.J."/>
            <person name="Hornburger P."/>
            <person name="Mueller R.-W."/>
            <person name="Bruemmer F."/>
            <person name="Labrenz M."/>
            <person name="Spormann A.M."/>
            <person name="Op den Camp H."/>
            <person name="Overmann J."/>
            <person name="Amann R."/>
            <person name="Jetten M.S.M."/>
            <person name="Mascher T."/>
            <person name="Medema M.H."/>
            <person name="Devos D.P."/>
            <person name="Kaster A.-K."/>
            <person name="Ovreas L."/>
            <person name="Rohde M."/>
            <person name="Galperin M.Y."/>
            <person name="Jogler C."/>
        </authorList>
    </citation>
    <scope>NUCLEOTIDE SEQUENCE [LARGE SCALE GENOMIC DNA]</scope>
    <source>
        <strain evidence="8 9">ElP</strain>
    </source>
</reference>
<gene>
    <name evidence="8" type="primary">cbpA</name>
    <name evidence="8" type="ORF">ElP_45040</name>
</gene>
<dbReference type="CDD" id="cd06257">
    <property type="entry name" value="DnaJ"/>
    <property type="match status" value="1"/>
</dbReference>
<evidence type="ECO:0000256" key="5">
    <source>
        <dbReference type="ARBA" id="ARBA00023186"/>
    </source>
</evidence>
<organism evidence="8 9">
    <name type="scientific">Tautonia plasticadhaerens</name>
    <dbReference type="NCBI Taxonomy" id="2527974"/>
    <lineage>
        <taxon>Bacteria</taxon>
        <taxon>Pseudomonadati</taxon>
        <taxon>Planctomycetota</taxon>
        <taxon>Planctomycetia</taxon>
        <taxon>Isosphaerales</taxon>
        <taxon>Isosphaeraceae</taxon>
        <taxon>Tautonia</taxon>
    </lineage>
</organism>
<keyword evidence="5" id="KW-0143">Chaperone</keyword>
<dbReference type="Gene3D" id="1.10.287.110">
    <property type="entry name" value="DnaJ domain"/>
    <property type="match status" value="1"/>
</dbReference>
<dbReference type="Proteomes" id="UP000317835">
    <property type="component" value="Chromosome"/>
</dbReference>
<evidence type="ECO:0000313" key="8">
    <source>
        <dbReference type="EMBL" id="QDV36576.1"/>
    </source>
</evidence>
<dbReference type="PANTHER" id="PTHR43096">
    <property type="entry name" value="DNAJ HOMOLOG 1, MITOCHONDRIAL-RELATED"/>
    <property type="match status" value="1"/>
</dbReference>
<keyword evidence="3" id="KW-0863">Zinc-finger</keyword>
<dbReference type="InterPro" id="IPR036869">
    <property type="entry name" value="J_dom_sf"/>
</dbReference>
<sequence length="357" mass="37360">MGASDARAAGVPPTPSSTRPPGAGTPMPQRDFYEVLGVDRGASAEELKRSYRSLARKHHPDLNPDDKTAAEQRFKEVQEAYDVLSEPEKRKLYDLYGHAAFQGAAAGPRAGGAEWSARQGSGFEDVDFSQFFGGGAGVHPGAGSAEGFDVGGGLFEEILGRVRGGRRGGRAGGHRAGGGDVESSLRIPFLTAVTGGEQPIVVSRPDGSAETLNVKIPPGVADGSKIRLKGKGNPGFGGGPAGSLVITVQVDPHPYFRREGRDLLVDLPISVGEAILGARVDCPTLAGMKTLTIPAGSSTGQKLRLKGQGVPARGEAPAGDLFAVLKVVVPKSVDEESRRLIEQFADRNPSDPRRGLW</sequence>
<dbReference type="AlphaFoldDB" id="A0A518H735"/>
<evidence type="ECO:0000313" key="9">
    <source>
        <dbReference type="Proteomes" id="UP000317835"/>
    </source>
</evidence>
<keyword evidence="1" id="KW-0479">Metal-binding</keyword>
<keyword evidence="2" id="KW-0677">Repeat</keyword>
<dbReference type="GO" id="GO:0003677">
    <property type="term" value="F:DNA binding"/>
    <property type="evidence" value="ECO:0007669"/>
    <property type="project" value="UniProtKB-KW"/>
</dbReference>
<dbReference type="InterPro" id="IPR001623">
    <property type="entry name" value="DnaJ_domain"/>
</dbReference>
<evidence type="ECO:0000256" key="6">
    <source>
        <dbReference type="SAM" id="MobiDB-lite"/>
    </source>
</evidence>
<evidence type="ECO:0000256" key="3">
    <source>
        <dbReference type="ARBA" id="ARBA00022771"/>
    </source>
</evidence>
<name>A0A518H735_9BACT</name>
<dbReference type="CDD" id="cd10747">
    <property type="entry name" value="DnaJ_C"/>
    <property type="match status" value="1"/>
</dbReference>
<dbReference type="GO" id="GO:0008270">
    <property type="term" value="F:zinc ion binding"/>
    <property type="evidence" value="ECO:0007669"/>
    <property type="project" value="UniProtKB-KW"/>
</dbReference>
<dbReference type="InterPro" id="IPR008971">
    <property type="entry name" value="HSP40/DnaJ_pept-bd"/>
</dbReference>
<dbReference type="PRINTS" id="PR00625">
    <property type="entry name" value="JDOMAIN"/>
</dbReference>
<dbReference type="Gene3D" id="2.60.260.20">
    <property type="entry name" value="Urease metallochaperone UreE, N-terminal domain"/>
    <property type="match status" value="2"/>
</dbReference>
<evidence type="ECO:0000256" key="1">
    <source>
        <dbReference type="ARBA" id="ARBA00022723"/>
    </source>
</evidence>
<keyword evidence="8" id="KW-0238">DNA-binding</keyword>
<dbReference type="SMART" id="SM00271">
    <property type="entry name" value="DnaJ"/>
    <property type="match status" value="1"/>
</dbReference>
<dbReference type="SUPFAM" id="SSF49493">
    <property type="entry name" value="HSP40/DnaJ peptide-binding domain"/>
    <property type="match status" value="2"/>
</dbReference>
<keyword evidence="9" id="KW-1185">Reference proteome</keyword>